<dbReference type="PANTHER" id="PTHR21666:SF263">
    <property type="entry name" value="MUREIN HYDROLASE ACTIVATOR NLPD"/>
    <property type="match status" value="1"/>
</dbReference>
<dbReference type="CDD" id="cd12797">
    <property type="entry name" value="M23_peptidase"/>
    <property type="match status" value="1"/>
</dbReference>
<sequence length="565" mass="58561">MALSRFVGVGFVSCVMVHSLKRKESGLLLAGVAVLGLSGCADSSRIDDPLSNPFKTSASRYDRAPTGSTLPPSGATRQQQQESPSENSDFFSETFRGFNDPAPSNEPVADLRRSGAPRSIASRPAPLNVQSRPSAPISMQPLPPPSAAAAPAFSPRPIPPEPVQAQAPQAPRAVAARVGGWSIEGGVPVVVAQGETAGAIANRYGVPKDTLLQLNGYRSAGQVQPGVRLTIPVYNANHRAEAARAQIAAPAQIAAAPAQVAAPAPRMARAEPLRPSNDDAQAEPALRKPDPRLVMKPGAKSLVQEENEQATAPAQVDPAAERKLRLAEARAAAIKEAAAAIEKKKAQETQVAAQSAADARKSAALEAKKAADAAKAEKLAQKAQAKTQQQAAQPAPELPNLAQPAPKMAQAAPEPAQPAPKQIAAAAPEDDSTARTTPAGDSANPEFRWPARGRVINGYASGGNDGINIAVPEGTQVKAAESGVVTYAGSELKGYGNLVLIHHPNGFDSVYANNGSINVKRGDTVKRGQTIALSGQSGNVASPQLHFELRKGHKPVDPTGFLAGL</sequence>
<feature type="region of interest" description="Disordered" evidence="2">
    <location>
        <begin position="46"/>
        <end position="157"/>
    </location>
</feature>
<feature type="domain" description="LysM" evidence="3">
    <location>
        <begin position="187"/>
        <end position="231"/>
    </location>
</feature>
<proteinExistence type="inferred from homology"/>
<evidence type="ECO:0000259" key="3">
    <source>
        <dbReference type="PROSITE" id="PS51782"/>
    </source>
</evidence>
<dbReference type="PANTHER" id="PTHR21666">
    <property type="entry name" value="PEPTIDASE-RELATED"/>
    <property type="match status" value="1"/>
</dbReference>
<dbReference type="AlphaFoldDB" id="A0A2S6NHN4"/>
<dbReference type="CDD" id="cd00118">
    <property type="entry name" value="LysM"/>
    <property type="match status" value="1"/>
</dbReference>
<dbReference type="InterPro" id="IPR011055">
    <property type="entry name" value="Dup_hybrid_motif"/>
</dbReference>
<dbReference type="Pfam" id="PF01551">
    <property type="entry name" value="Peptidase_M23"/>
    <property type="match status" value="1"/>
</dbReference>
<comment type="similarity">
    <text evidence="1">Belongs to the E.coli NlpD/Haemophilus LppB family.</text>
</comment>
<accession>A0A2S6NHN4</accession>
<dbReference type="SMART" id="SM00257">
    <property type="entry name" value="LysM"/>
    <property type="match status" value="1"/>
</dbReference>
<dbReference type="InterPro" id="IPR036779">
    <property type="entry name" value="LysM_dom_sf"/>
</dbReference>
<comment type="caution">
    <text evidence="4">The sequence shown here is derived from an EMBL/GenBank/DDBJ whole genome shotgun (WGS) entry which is preliminary data.</text>
</comment>
<dbReference type="PROSITE" id="PS51782">
    <property type="entry name" value="LYSM"/>
    <property type="match status" value="1"/>
</dbReference>
<dbReference type="EMBL" id="NHSJ01000003">
    <property type="protein sequence ID" value="PPQ34117.1"/>
    <property type="molecule type" value="Genomic_DNA"/>
</dbReference>
<dbReference type="Proteomes" id="UP000239089">
    <property type="component" value="Unassembled WGS sequence"/>
</dbReference>
<feature type="compositionally biased region" description="Polar residues" evidence="2">
    <location>
        <begin position="66"/>
        <end position="91"/>
    </location>
</feature>
<dbReference type="InterPro" id="IPR018392">
    <property type="entry name" value="LysM"/>
</dbReference>
<name>A0A2S6NHN4_9HYPH</name>
<feature type="region of interest" description="Disordered" evidence="2">
    <location>
        <begin position="378"/>
        <end position="449"/>
    </location>
</feature>
<dbReference type="SUPFAM" id="SSF51261">
    <property type="entry name" value="Duplicated hybrid motif"/>
    <property type="match status" value="1"/>
</dbReference>
<evidence type="ECO:0000313" key="4">
    <source>
        <dbReference type="EMBL" id="PPQ34117.1"/>
    </source>
</evidence>
<reference evidence="4 5" key="1">
    <citation type="journal article" date="2018" name="Arch. Microbiol.">
        <title>New insights into the metabolic potential of the phototrophic purple bacterium Rhodopila globiformis DSM 161(T) from its draft genome sequence and evidence for a vanadium-dependent nitrogenase.</title>
        <authorList>
            <person name="Imhoff J.F."/>
            <person name="Rahn T."/>
            <person name="Kunzel S."/>
            <person name="Neulinger S.C."/>
        </authorList>
    </citation>
    <scope>NUCLEOTIDE SEQUENCE [LARGE SCALE GENOMIC DNA]</scope>
    <source>
        <strain evidence="4 5">DSM 16996</strain>
    </source>
</reference>
<evidence type="ECO:0000313" key="5">
    <source>
        <dbReference type="Proteomes" id="UP000239089"/>
    </source>
</evidence>
<dbReference type="InterPro" id="IPR016047">
    <property type="entry name" value="M23ase_b-sheet_dom"/>
</dbReference>
<feature type="compositionally biased region" description="Low complexity" evidence="2">
    <location>
        <begin position="381"/>
        <end position="427"/>
    </location>
</feature>
<keyword evidence="5" id="KW-1185">Reference proteome</keyword>
<gene>
    <name evidence="4" type="ORF">CCR94_00070</name>
</gene>
<dbReference type="Gene3D" id="3.10.350.10">
    <property type="entry name" value="LysM domain"/>
    <property type="match status" value="1"/>
</dbReference>
<dbReference type="Gene3D" id="2.70.70.10">
    <property type="entry name" value="Glucose Permease (Domain IIA)"/>
    <property type="match status" value="1"/>
</dbReference>
<dbReference type="GO" id="GO:0004222">
    <property type="term" value="F:metalloendopeptidase activity"/>
    <property type="evidence" value="ECO:0007669"/>
    <property type="project" value="TreeGrafter"/>
</dbReference>
<feature type="region of interest" description="Disordered" evidence="2">
    <location>
        <begin position="264"/>
        <end position="294"/>
    </location>
</feature>
<organism evidence="4 5">
    <name type="scientific">Rhodoblastus sphagnicola</name>
    <dbReference type="NCBI Taxonomy" id="333368"/>
    <lineage>
        <taxon>Bacteria</taxon>
        <taxon>Pseudomonadati</taxon>
        <taxon>Pseudomonadota</taxon>
        <taxon>Alphaproteobacteria</taxon>
        <taxon>Hyphomicrobiales</taxon>
        <taxon>Rhodoblastaceae</taxon>
        <taxon>Rhodoblastus</taxon>
    </lineage>
</organism>
<protein>
    <recommendedName>
        <fullName evidence="3">LysM domain-containing protein</fullName>
    </recommendedName>
</protein>
<evidence type="ECO:0000256" key="2">
    <source>
        <dbReference type="SAM" id="MobiDB-lite"/>
    </source>
</evidence>
<evidence type="ECO:0000256" key="1">
    <source>
        <dbReference type="ARBA" id="ARBA00038420"/>
    </source>
</evidence>
<dbReference type="SUPFAM" id="SSF54106">
    <property type="entry name" value="LysM domain"/>
    <property type="match status" value="1"/>
</dbReference>
<dbReference type="Pfam" id="PF01476">
    <property type="entry name" value="LysM"/>
    <property type="match status" value="1"/>
</dbReference>
<dbReference type="InterPro" id="IPR050570">
    <property type="entry name" value="Cell_wall_metabolism_enzyme"/>
</dbReference>